<protein>
    <submittedName>
        <fullName evidence="5">AraC family transcriptional regulator, L-rhamnose operon transcriptional activator RhaR</fullName>
    </submittedName>
</protein>
<dbReference type="GO" id="GO:0043565">
    <property type="term" value="F:sequence-specific DNA binding"/>
    <property type="evidence" value="ECO:0007669"/>
    <property type="project" value="InterPro"/>
</dbReference>
<dbReference type="InterPro" id="IPR009057">
    <property type="entry name" value="Homeodomain-like_sf"/>
</dbReference>
<dbReference type="Pfam" id="PF12833">
    <property type="entry name" value="HTH_18"/>
    <property type="match status" value="1"/>
</dbReference>
<accession>A0A1H2KIS5</accession>
<reference evidence="6" key="1">
    <citation type="submission" date="2016-10" db="EMBL/GenBank/DDBJ databases">
        <authorList>
            <person name="Varghese N."/>
            <person name="Submissions S."/>
        </authorList>
    </citation>
    <scope>NUCLEOTIDE SEQUENCE [LARGE SCALE GENOMIC DNA]</scope>
    <source>
        <strain evidence="6">DSM 45079</strain>
    </source>
</reference>
<dbReference type="EMBL" id="LT629791">
    <property type="protein sequence ID" value="SDU68316.1"/>
    <property type="molecule type" value="Genomic_DNA"/>
</dbReference>
<evidence type="ECO:0000313" key="6">
    <source>
        <dbReference type="Proteomes" id="UP000182977"/>
    </source>
</evidence>
<keyword evidence="3" id="KW-0804">Transcription</keyword>
<dbReference type="InterPro" id="IPR014710">
    <property type="entry name" value="RmlC-like_jellyroll"/>
</dbReference>
<dbReference type="InterPro" id="IPR003313">
    <property type="entry name" value="AraC-bd"/>
</dbReference>
<keyword evidence="2" id="KW-0238">DNA-binding</keyword>
<dbReference type="SUPFAM" id="SSF46689">
    <property type="entry name" value="Homeodomain-like"/>
    <property type="match status" value="2"/>
</dbReference>
<organism evidence="5 6">
    <name type="scientific">Jiangella alkaliphila</name>
    <dbReference type="NCBI Taxonomy" id="419479"/>
    <lineage>
        <taxon>Bacteria</taxon>
        <taxon>Bacillati</taxon>
        <taxon>Actinomycetota</taxon>
        <taxon>Actinomycetes</taxon>
        <taxon>Jiangellales</taxon>
        <taxon>Jiangellaceae</taxon>
        <taxon>Jiangella</taxon>
    </lineage>
</organism>
<sequence>MLATFREHSLFAGHQVLGGIHRLSADVEPHAHDFVEIAVVGTGRGRHVTSQGERPVRHGDVIVLRPGAWHGFRRCRDLVVGNCCISAQALRGGLAVLLEVPMFNRLLWTEPVAAGSHGLVVTSVGREVASDALAAIGLLEHDLAGGRNVEGRVFGHVATVLGILADGRRAEEARTPAVHPAVAVTVSSLETAPERPWRLDDLAGAANVDPAYLGRLFRKHMGVTPLGYLARVRAERAAGLLARTDLPAGRVGASVGWDDPTYFARRFRALVGLSPSEYRRRSMRP</sequence>
<dbReference type="GO" id="GO:0003700">
    <property type="term" value="F:DNA-binding transcription factor activity"/>
    <property type="evidence" value="ECO:0007669"/>
    <property type="project" value="InterPro"/>
</dbReference>
<proteinExistence type="predicted"/>
<dbReference type="RefSeq" id="WP_046770978.1">
    <property type="nucleotide sequence ID" value="NZ_LBMC01000038.1"/>
</dbReference>
<feature type="domain" description="HTH araC/xylS-type" evidence="4">
    <location>
        <begin position="183"/>
        <end position="281"/>
    </location>
</feature>
<dbReference type="InterPro" id="IPR018060">
    <property type="entry name" value="HTH_AraC"/>
</dbReference>
<evidence type="ECO:0000259" key="4">
    <source>
        <dbReference type="PROSITE" id="PS01124"/>
    </source>
</evidence>
<dbReference type="STRING" id="419479.SAMN04488563_3859"/>
<dbReference type="PROSITE" id="PS01124">
    <property type="entry name" value="HTH_ARAC_FAMILY_2"/>
    <property type="match status" value="1"/>
</dbReference>
<dbReference type="SUPFAM" id="SSF51215">
    <property type="entry name" value="Regulatory protein AraC"/>
    <property type="match status" value="1"/>
</dbReference>
<dbReference type="InterPro" id="IPR037923">
    <property type="entry name" value="HTH-like"/>
</dbReference>
<dbReference type="Gene3D" id="1.10.10.60">
    <property type="entry name" value="Homeodomain-like"/>
    <property type="match status" value="2"/>
</dbReference>
<dbReference type="SMART" id="SM00342">
    <property type="entry name" value="HTH_ARAC"/>
    <property type="match status" value="1"/>
</dbReference>
<dbReference type="Proteomes" id="UP000182977">
    <property type="component" value="Chromosome I"/>
</dbReference>
<dbReference type="Pfam" id="PF02311">
    <property type="entry name" value="AraC_binding"/>
    <property type="match status" value="1"/>
</dbReference>
<dbReference type="Gene3D" id="2.60.120.10">
    <property type="entry name" value="Jelly Rolls"/>
    <property type="match status" value="1"/>
</dbReference>
<dbReference type="InterPro" id="IPR050204">
    <property type="entry name" value="AraC_XylS_family_regulators"/>
</dbReference>
<keyword evidence="6" id="KW-1185">Reference proteome</keyword>
<evidence type="ECO:0000313" key="5">
    <source>
        <dbReference type="EMBL" id="SDU68316.1"/>
    </source>
</evidence>
<evidence type="ECO:0000256" key="2">
    <source>
        <dbReference type="ARBA" id="ARBA00023125"/>
    </source>
</evidence>
<dbReference type="AlphaFoldDB" id="A0A1H2KIS5"/>
<evidence type="ECO:0000256" key="1">
    <source>
        <dbReference type="ARBA" id="ARBA00023015"/>
    </source>
</evidence>
<evidence type="ECO:0000256" key="3">
    <source>
        <dbReference type="ARBA" id="ARBA00023163"/>
    </source>
</evidence>
<keyword evidence="1" id="KW-0805">Transcription regulation</keyword>
<name>A0A1H2KIS5_9ACTN</name>
<dbReference type="OrthoDB" id="186135at2"/>
<dbReference type="PANTHER" id="PTHR46796">
    <property type="entry name" value="HTH-TYPE TRANSCRIPTIONAL ACTIVATOR RHAS-RELATED"/>
    <property type="match status" value="1"/>
</dbReference>
<gene>
    <name evidence="5" type="ORF">SAMN04488563_3859</name>
</gene>